<gene>
    <name evidence="1" type="ORF">OK117_12125</name>
</gene>
<dbReference type="EMBL" id="CP109886">
    <property type="protein sequence ID" value="WCF28329.1"/>
    <property type="molecule type" value="Genomic_DNA"/>
</dbReference>
<dbReference type="AlphaFoldDB" id="A0AAJ5UIS9"/>
<sequence>MLTKEQIDEIYEDLGRPFHIMWSKINRAHGFRCDHIDPDSFEERKNDFLFLIGKLLDEGKLKLGDRKTELIMEGTTAELVEKFRSCFPVSDEEMLEGLWLVTEDCPFVAAWLFDGELESGEDYYGWTY</sequence>
<reference evidence="1" key="1">
    <citation type="journal article" date="2022" name="Phytopathology">
        <title>Complete circularized genome resources of seven strains of Xylella fastidiosa subsp. fastidiosa using hybrid assembly reveals unknown plasmids.</title>
        <authorList>
            <person name="Velasco-Amo M.D.P."/>
            <person name="Arias-Giraldo L.F.F."/>
            <person name="Ecija M.R."/>
            <person name="De La Fuente L."/>
            <person name="Marco-Noales E."/>
            <person name="Moralejo E."/>
            <person name="Navas-Cort J.A."/>
            <person name="Landa B.B."/>
        </authorList>
    </citation>
    <scope>NUCLEOTIDE SEQUENCE</scope>
    <source>
        <strain evidence="1">CFBP8073</strain>
    </source>
</reference>
<dbReference type="Gene3D" id="1.10.3510.10">
    <property type="entry name" value="NMB0513-like"/>
    <property type="match status" value="1"/>
</dbReference>
<organism evidence="1 2">
    <name type="scientific">Xylella fastidiosa subsp. fastidiosa</name>
    <dbReference type="NCBI Taxonomy" id="644356"/>
    <lineage>
        <taxon>Bacteria</taxon>
        <taxon>Pseudomonadati</taxon>
        <taxon>Pseudomonadota</taxon>
        <taxon>Gammaproteobacteria</taxon>
        <taxon>Lysobacterales</taxon>
        <taxon>Lysobacteraceae</taxon>
        <taxon>Xylella</taxon>
    </lineage>
</organism>
<evidence type="ECO:0000313" key="1">
    <source>
        <dbReference type="EMBL" id="WCF28329.1"/>
    </source>
</evidence>
<evidence type="ECO:0000313" key="2">
    <source>
        <dbReference type="Proteomes" id="UP001211513"/>
    </source>
</evidence>
<dbReference type="Proteomes" id="UP001211513">
    <property type="component" value="Chromosome"/>
</dbReference>
<protein>
    <submittedName>
        <fullName evidence="1">DUF596 domain-containing protein</fullName>
    </submittedName>
</protein>
<dbReference type="SUPFAM" id="SSF160472">
    <property type="entry name" value="NMB0513-like"/>
    <property type="match status" value="1"/>
</dbReference>
<reference evidence="1" key="2">
    <citation type="submission" date="2022-10" db="EMBL/GenBank/DDBJ databases">
        <authorList>
            <person name="Landa B."/>
            <person name="Arias-Giraldo L.F."/>
            <person name="Roman-Ecija M."/>
            <person name="Velasco-Amo M.P."/>
            <person name="De La Fuente L."/>
            <person name="Marco-Noales E."/>
            <person name="Moralejo E."/>
        </authorList>
    </citation>
    <scope>NUCLEOTIDE SEQUENCE</scope>
    <source>
        <strain evidence="1">CFBP8073</strain>
    </source>
</reference>
<dbReference type="InterPro" id="IPR023138">
    <property type="entry name" value="NMB0513-like_sf"/>
</dbReference>
<name>A0AAJ5UIS9_XYLFS</name>
<accession>A0AAJ5UIS9</accession>
<proteinExistence type="predicted"/>
<dbReference type="RefSeq" id="WP_058565149.1">
    <property type="nucleotide sequence ID" value="NZ_CP109886.1"/>
</dbReference>